<protein>
    <submittedName>
        <fullName evidence="3">Uncharacterized protein</fullName>
    </submittedName>
</protein>
<keyword evidence="4" id="KW-1185">Reference proteome</keyword>
<evidence type="ECO:0000313" key="4">
    <source>
        <dbReference type="Proteomes" id="UP000597459"/>
    </source>
</evidence>
<evidence type="ECO:0000256" key="1">
    <source>
        <dbReference type="SAM" id="MobiDB-lite"/>
    </source>
</evidence>
<organism evidence="3 4">
    <name type="scientific">Acetobacter estunensis</name>
    <dbReference type="NCBI Taxonomy" id="104097"/>
    <lineage>
        <taxon>Bacteria</taxon>
        <taxon>Pseudomonadati</taxon>
        <taxon>Pseudomonadota</taxon>
        <taxon>Alphaproteobacteria</taxon>
        <taxon>Acetobacterales</taxon>
        <taxon>Acetobacteraceae</taxon>
        <taxon>Acetobacter</taxon>
    </lineage>
</organism>
<feature type="region of interest" description="Disordered" evidence="1">
    <location>
        <begin position="140"/>
        <end position="165"/>
    </location>
</feature>
<keyword evidence="2" id="KW-0812">Transmembrane</keyword>
<proteinExistence type="predicted"/>
<sequence>MSASSAGTRRIGGMKWWHGLVCGAALAWMPGYALLIGVLLAPVLILHILDFRRSEEMARILAPYAFAALIHPFHQLWSADGTLDAAFGILSDPMTSILSWGATALAWLTFEGGVLGIRLWRQYQMTRQKAEWTARLKALQEEWGDEEPSSPSPPVGAGATATTTP</sequence>
<dbReference type="AlphaFoldDB" id="A0A967B444"/>
<accession>A0A967B444</accession>
<keyword evidence="2" id="KW-0472">Membrane</keyword>
<feature type="compositionally biased region" description="Low complexity" evidence="1">
    <location>
        <begin position="155"/>
        <end position="165"/>
    </location>
</feature>
<dbReference type="Proteomes" id="UP000597459">
    <property type="component" value="Unassembled WGS sequence"/>
</dbReference>
<feature type="transmembrane region" description="Helical" evidence="2">
    <location>
        <begin position="61"/>
        <end position="77"/>
    </location>
</feature>
<dbReference type="RefSeq" id="WP_166313556.1">
    <property type="nucleotide sequence ID" value="NZ_WOTH01000007.1"/>
</dbReference>
<feature type="transmembrane region" description="Helical" evidence="2">
    <location>
        <begin position="97"/>
        <end position="120"/>
    </location>
</feature>
<name>A0A967B444_9PROT</name>
<evidence type="ECO:0000256" key="2">
    <source>
        <dbReference type="SAM" id="Phobius"/>
    </source>
</evidence>
<keyword evidence="2" id="KW-1133">Transmembrane helix</keyword>
<evidence type="ECO:0000313" key="3">
    <source>
        <dbReference type="EMBL" id="NHO53390.1"/>
    </source>
</evidence>
<comment type="caution">
    <text evidence="3">The sequence shown here is derived from an EMBL/GenBank/DDBJ whole genome shotgun (WGS) entry which is preliminary data.</text>
</comment>
<reference evidence="3" key="1">
    <citation type="submission" date="2019-11" db="EMBL/GenBank/DDBJ databases">
        <title>Description of new Acetobacter species.</title>
        <authorList>
            <person name="Cleenwerck I."/>
            <person name="Sombolestani A.S."/>
        </authorList>
    </citation>
    <scope>NUCLEOTIDE SEQUENCE</scope>
    <source>
        <strain evidence="3">LMG 1626</strain>
    </source>
</reference>
<gene>
    <name evidence="3" type="ORF">GOB87_05355</name>
</gene>
<feature type="transmembrane region" description="Helical" evidence="2">
    <location>
        <begin position="16"/>
        <end position="49"/>
    </location>
</feature>
<dbReference type="EMBL" id="WOTH01000007">
    <property type="protein sequence ID" value="NHO53390.1"/>
    <property type="molecule type" value="Genomic_DNA"/>
</dbReference>